<accession>A0A8H4KV63</accession>
<dbReference type="AlphaFoldDB" id="A0A8H4KV63"/>
<comment type="caution">
    <text evidence="1">The sequence shown here is derived from an EMBL/GenBank/DDBJ whole genome shotgun (WGS) entry which is preliminary data.</text>
</comment>
<gene>
    <name evidence="1" type="ORF">FALBO_15221</name>
</gene>
<proteinExistence type="predicted"/>
<protein>
    <submittedName>
        <fullName evidence="1">Uncharacterized protein</fullName>
    </submittedName>
</protein>
<dbReference type="Gene3D" id="3.10.450.50">
    <property type="match status" value="1"/>
</dbReference>
<keyword evidence="2" id="KW-1185">Reference proteome</keyword>
<dbReference type="SUPFAM" id="SSF54427">
    <property type="entry name" value="NTF2-like"/>
    <property type="match status" value="1"/>
</dbReference>
<name>A0A8H4KV63_9HYPO</name>
<sequence length="275" mass="30389">MRADTIVTATLNEFNGVLAKKPPFSDEARKYVLESSLAVLSNSKGLRQMTLGDMIDEEEALSQNPEFRRKFYAGSQKAWVHEDLAAAWIEFCHVVGDGLEGNGEVLVGRGARLYGFAFTDGSWKITGLASTETEPLSEDESDVTPEIMKPINALLADFPNPDWDKLKEWFLPGAGCTLYRPPAAPTAMTMEQSIVRLQNMIKAGANIQEKIHDPEVHSHGDLGFVWAPFVVELDGNPRHTGVNIFTFLKRDGKWVFSGCQDFGKEISKAQPGQVS</sequence>
<organism evidence="1 2">
    <name type="scientific">Fusarium albosuccineum</name>
    <dbReference type="NCBI Taxonomy" id="1237068"/>
    <lineage>
        <taxon>Eukaryota</taxon>
        <taxon>Fungi</taxon>
        <taxon>Dikarya</taxon>
        <taxon>Ascomycota</taxon>
        <taxon>Pezizomycotina</taxon>
        <taxon>Sordariomycetes</taxon>
        <taxon>Hypocreomycetidae</taxon>
        <taxon>Hypocreales</taxon>
        <taxon>Nectriaceae</taxon>
        <taxon>Fusarium</taxon>
        <taxon>Fusarium decemcellulare species complex</taxon>
    </lineage>
</organism>
<dbReference type="Proteomes" id="UP000554235">
    <property type="component" value="Unassembled WGS sequence"/>
</dbReference>
<dbReference type="OrthoDB" id="2896390at2759"/>
<reference evidence="1 2" key="1">
    <citation type="submission" date="2020-01" db="EMBL/GenBank/DDBJ databases">
        <title>Identification and distribution of gene clusters putatively required for synthesis of sphingolipid metabolism inhibitors in phylogenetically diverse species of the filamentous fungus Fusarium.</title>
        <authorList>
            <person name="Kim H.-S."/>
            <person name="Busman M."/>
            <person name="Brown D.W."/>
            <person name="Divon H."/>
            <person name="Uhlig S."/>
            <person name="Proctor R.H."/>
        </authorList>
    </citation>
    <scope>NUCLEOTIDE SEQUENCE [LARGE SCALE GENOMIC DNA]</scope>
    <source>
        <strain evidence="1 2">NRRL 20459</strain>
    </source>
</reference>
<evidence type="ECO:0000313" key="2">
    <source>
        <dbReference type="Proteomes" id="UP000554235"/>
    </source>
</evidence>
<dbReference type="InterPro" id="IPR032710">
    <property type="entry name" value="NTF2-like_dom_sf"/>
</dbReference>
<evidence type="ECO:0000313" key="1">
    <source>
        <dbReference type="EMBL" id="KAF4457341.1"/>
    </source>
</evidence>
<dbReference type="EMBL" id="JAADYS010002601">
    <property type="protein sequence ID" value="KAF4457341.1"/>
    <property type="molecule type" value="Genomic_DNA"/>
</dbReference>